<accession>A0AA88QQS4</accession>
<dbReference type="AlphaFoldDB" id="A0AA88QQS4"/>
<keyword evidence="1" id="KW-0677">Repeat</keyword>
<evidence type="ECO:0000256" key="1">
    <source>
        <dbReference type="ARBA" id="ARBA00022737"/>
    </source>
</evidence>
<evidence type="ECO:0000259" key="3">
    <source>
        <dbReference type="SMART" id="SM00358"/>
    </source>
</evidence>
<dbReference type="Pfam" id="PF11976">
    <property type="entry name" value="Rad60-SLD"/>
    <property type="match status" value="1"/>
</dbReference>
<protein>
    <recommendedName>
        <fullName evidence="3">DRBM domain-containing protein</fullName>
    </recommendedName>
</protein>
<dbReference type="PANTHER" id="PTHR46031:SF29">
    <property type="entry name" value="DRBM DOMAIN-CONTAINING PROTEIN"/>
    <property type="match status" value="1"/>
</dbReference>
<dbReference type="Proteomes" id="UP001187471">
    <property type="component" value="Unassembled WGS sequence"/>
</dbReference>
<evidence type="ECO:0000313" key="4">
    <source>
        <dbReference type="EMBL" id="KAK2967460.1"/>
    </source>
</evidence>
<dbReference type="PANTHER" id="PTHR46031">
    <property type="match status" value="1"/>
</dbReference>
<feature type="domain" description="DRBM" evidence="3">
    <location>
        <begin position="170"/>
        <end position="232"/>
    </location>
</feature>
<dbReference type="Gene3D" id="3.30.160.20">
    <property type="match status" value="1"/>
</dbReference>
<sequence length="251" mass="28257">MEEINVVTPTSGWRIPYKSDACLETPELTDPVLNRKDGNEIFSRIKKSTQLKELVNANGDSQSVEKAYIAFLFDGCRLRIEQILDEMNDVATFMNERSKSQDHLSRLKENTAALDALPDALDHHCGYHFGMPSWKIAQEKWSSAPKYAVTTLVRKQAKDILCIGSGRDMYKNHLQELAERSCFNLPSFACIREGPDKASVKFNGEIFDIPSYYTTLRQDEHAAAEVALNVLSTRVPSRSSSCKLIPSLHSL</sequence>
<gene>
    <name evidence="4" type="ORF">RJ640_020559</name>
</gene>
<dbReference type="InterPro" id="IPR044450">
    <property type="entry name" value="AtDRB-like_DSRM_1"/>
</dbReference>
<keyword evidence="5" id="KW-1185">Reference proteome</keyword>
<dbReference type="CDD" id="cd19907">
    <property type="entry name" value="DSRM_AtDRB-like_rpt1"/>
    <property type="match status" value="1"/>
</dbReference>
<dbReference type="EMBL" id="JAVXUO010003017">
    <property type="protein sequence ID" value="KAK2967460.1"/>
    <property type="molecule type" value="Genomic_DNA"/>
</dbReference>
<comment type="caution">
    <text evidence="4">The sequence shown here is derived from an EMBL/GenBank/DDBJ whole genome shotgun (WGS) entry which is preliminary data.</text>
</comment>
<reference evidence="4" key="1">
    <citation type="submission" date="2022-12" db="EMBL/GenBank/DDBJ databases">
        <title>Draft genome assemblies for two species of Escallonia (Escalloniales).</title>
        <authorList>
            <person name="Chanderbali A."/>
            <person name="Dervinis C."/>
            <person name="Anghel I."/>
            <person name="Soltis D."/>
            <person name="Soltis P."/>
            <person name="Zapata F."/>
        </authorList>
    </citation>
    <scope>NUCLEOTIDE SEQUENCE</scope>
    <source>
        <strain evidence="4">UCBG92.1500</strain>
        <tissue evidence="4">Leaf</tissue>
    </source>
</reference>
<organism evidence="4 5">
    <name type="scientific">Escallonia rubra</name>
    <dbReference type="NCBI Taxonomy" id="112253"/>
    <lineage>
        <taxon>Eukaryota</taxon>
        <taxon>Viridiplantae</taxon>
        <taxon>Streptophyta</taxon>
        <taxon>Embryophyta</taxon>
        <taxon>Tracheophyta</taxon>
        <taxon>Spermatophyta</taxon>
        <taxon>Magnoliopsida</taxon>
        <taxon>eudicotyledons</taxon>
        <taxon>Gunneridae</taxon>
        <taxon>Pentapetalae</taxon>
        <taxon>asterids</taxon>
        <taxon>campanulids</taxon>
        <taxon>Escalloniales</taxon>
        <taxon>Escalloniaceae</taxon>
        <taxon>Escallonia</taxon>
    </lineage>
</organism>
<dbReference type="Gene3D" id="3.10.20.90">
    <property type="entry name" value="Phosphatidylinositol 3-kinase Catalytic Subunit, Chain A, domain 1"/>
    <property type="match status" value="1"/>
</dbReference>
<evidence type="ECO:0000313" key="5">
    <source>
        <dbReference type="Proteomes" id="UP001187471"/>
    </source>
</evidence>
<dbReference type="InterPro" id="IPR014720">
    <property type="entry name" value="dsRBD_dom"/>
</dbReference>
<name>A0AA88QQS4_9ASTE</name>
<dbReference type="Pfam" id="PF00035">
    <property type="entry name" value="dsrm"/>
    <property type="match status" value="1"/>
</dbReference>
<keyword evidence="2" id="KW-0694">RNA-binding</keyword>
<dbReference type="GO" id="GO:0003725">
    <property type="term" value="F:double-stranded RNA binding"/>
    <property type="evidence" value="ECO:0007669"/>
    <property type="project" value="InterPro"/>
</dbReference>
<dbReference type="SUPFAM" id="SSF54768">
    <property type="entry name" value="dsRNA-binding domain-like"/>
    <property type="match status" value="1"/>
</dbReference>
<dbReference type="SMART" id="SM00358">
    <property type="entry name" value="DSRM"/>
    <property type="match status" value="1"/>
</dbReference>
<proteinExistence type="predicted"/>
<dbReference type="InterPro" id="IPR022617">
    <property type="entry name" value="Rad60/SUMO-like_dom"/>
</dbReference>
<evidence type="ECO:0000256" key="2">
    <source>
        <dbReference type="ARBA" id="ARBA00022884"/>
    </source>
</evidence>